<name>A0AAD9DF71_9STRA</name>
<dbReference type="AlphaFoldDB" id="A0AAD9DF71"/>
<dbReference type="Proteomes" id="UP001224775">
    <property type="component" value="Unassembled WGS sequence"/>
</dbReference>
<gene>
    <name evidence="2" type="ORF">QTG54_005521</name>
</gene>
<reference evidence="2" key="1">
    <citation type="submission" date="2023-06" db="EMBL/GenBank/DDBJ databases">
        <title>Survivors Of The Sea: Transcriptome response of Skeletonema marinoi to long-term dormancy.</title>
        <authorList>
            <person name="Pinder M.I.M."/>
            <person name="Kourtchenko O."/>
            <person name="Robertson E.K."/>
            <person name="Larsson T."/>
            <person name="Maumus F."/>
            <person name="Osuna-Cruz C.M."/>
            <person name="Vancaester E."/>
            <person name="Stenow R."/>
            <person name="Vandepoele K."/>
            <person name="Ploug H."/>
            <person name="Bruchert V."/>
            <person name="Godhe A."/>
            <person name="Topel M."/>
        </authorList>
    </citation>
    <scope>NUCLEOTIDE SEQUENCE</scope>
    <source>
        <strain evidence="2">R05AC</strain>
    </source>
</reference>
<accession>A0AAD9DF71</accession>
<evidence type="ECO:0000313" key="2">
    <source>
        <dbReference type="EMBL" id="KAK1743924.1"/>
    </source>
</evidence>
<sequence>MARIIFGVPRWVVFASFLIVSIHQFQLASVVLRKGNDAVGQSSHDNLLRIRSSPTILEECTVEVSKWPRPNDLSNLKYQDVLQAEQILSFLIEEFDKIGAPVTLMYGTMLREFRNGTKTGCLRPDYQDKDFDIAVSPQHFHYIYGLRDELKQMFNTSLMFNMNLRERMFTSIPTNNKQFKIDVYGYECKKEEGLIYFPWDMITIAMDSFFPVRRHKRILPFEEQFLAHTQSNATIATTGLNENNTTTTETHAGGYNAPAFYLPNNPPCLLENIYGVDYMTPRTGKEVQAKYGTSQGRLAHGNPICNLSLSPYYQQEFERQMNAYC</sequence>
<protein>
    <submittedName>
        <fullName evidence="2">Uncharacterized protein</fullName>
    </submittedName>
</protein>
<evidence type="ECO:0000313" key="3">
    <source>
        <dbReference type="Proteomes" id="UP001224775"/>
    </source>
</evidence>
<evidence type="ECO:0000256" key="1">
    <source>
        <dbReference type="SAM" id="SignalP"/>
    </source>
</evidence>
<feature type="chain" id="PRO_5042292736" evidence="1">
    <location>
        <begin position="29"/>
        <end position="325"/>
    </location>
</feature>
<comment type="caution">
    <text evidence="2">The sequence shown here is derived from an EMBL/GenBank/DDBJ whole genome shotgun (WGS) entry which is preliminary data.</text>
</comment>
<organism evidence="2 3">
    <name type="scientific">Skeletonema marinoi</name>
    <dbReference type="NCBI Taxonomy" id="267567"/>
    <lineage>
        <taxon>Eukaryota</taxon>
        <taxon>Sar</taxon>
        <taxon>Stramenopiles</taxon>
        <taxon>Ochrophyta</taxon>
        <taxon>Bacillariophyta</taxon>
        <taxon>Coscinodiscophyceae</taxon>
        <taxon>Thalassiosirophycidae</taxon>
        <taxon>Thalassiosirales</taxon>
        <taxon>Skeletonemataceae</taxon>
        <taxon>Skeletonema</taxon>
        <taxon>Skeletonema marinoi-dohrnii complex</taxon>
    </lineage>
</organism>
<proteinExistence type="predicted"/>
<feature type="signal peptide" evidence="1">
    <location>
        <begin position="1"/>
        <end position="28"/>
    </location>
</feature>
<keyword evidence="1" id="KW-0732">Signal</keyword>
<dbReference type="EMBL" id="JATAAI010000008">
    <property type="protein sequence ID" value="KAK1743924.1"/>
    <property type="molecule type" value="Genomic_DNA"/>
</dbReference>
<keyword evidence="3" id="KW-1185">Reference proteome</keyword>